<dbReference type="HOGENOM" id="CLU_031206_0_0_1"/>
<reference evidence="3 4" key="1">
    <citation type="submission" date="2015-01" db="EMBL/GenBank/DDBJ databases">
        <title>The Genome Sequence of Capronia semiimmersa CBS27337.</title>
        <authorList>
            <consortium name="The Broad Institute Genomics Platform"/>
            <person name="Cuomo C."/>
            <person name="de Hoog S."/>
            <person name="Gorbushina A."/>
            <person name="Stielow B."/>
            <person name="Teixiera M."/>
            <person name="Abouelleil A."/>
            <person name="Chapman S.B."/>
            <person name="Priest M."/>
            <person name="Young S.K."/>
            <person name="Wortman J."/>
            <person name="Nusbaum C."/>
            <person name="Birren B."/>
        </authorList>
    </citation>
    <scope>NUCLEOTIDE SEQUENCE [LARGE SCALE GENOMIC DNA]</scope>
    <source>
        <strain evidence="3 4">CBS 27337</strain>
    </source>
</reference>
<dbReference type="InterPro" id="IPR001810">
    <property type="entry name" value="F-box_dom"/>
</dbReference>
<sequence length="614" mass="68192">MPPPTLNPTQMQSGLSISMTSQEGFPSSLQPTMRALPQLPNEIFLLLIQRCSGATLKQLRLVSKTLAQLTEPYLWREVVLVPNDHCIIGFAKALKRSKVLRLITKVTYDARFGAFLTRIKDVSPDPNLSYPGADRTVELTLLDLTFVGHFKPYEDMSIEVACLAKALRLMPNLKEACVREYEDESSDGSAAHPSASDFNIPSFYLKMCKRLRVDPETVSWSTMIGASGRSYTKGFITAAFSADCRLQELKAKSIDGRAMFGVVPMKSAAAFQQVNIFKNATDSLRHLELSFRNDTLIGTANHIDAVREILRSAKRLRTLRLKLTDCSTSRHHYSDEDLISDIRGLVESSTGFLFCNPLLPKLEHLIIDACICHEEDLLHFLKVHSATLRRLELSNITLLGGDDRRECWVRMIKRLKTELKLASISFSGWFSNGGRQQWSVAKDPVGPERLKAKVEKYVIDRRIRDCPLEPVAIKPNEGDVEKPADGEEFEGDLTWTMVYSNRHTDHVDWQLTEPSFGINSPEASSSVSEDGDPTPPPGDSGSDSWEEPEQEHVDAYAGDVQLPDFESVFSAGGGIPDVQSWTVFSSSPANLQQASPSGVPAAWNLAPFASISMA</sequence>
<name>A0A0D2EGU6_9EURO</name>
<dbReference type="EMBL" id="KN846956">
    <property type="protein sequence ID" value="KIW73567.1"/>
    <property type="molecule type" value="Genomic_DNA"/>
</dbReference>
<dbReference type="AlphaFoldDB" id="A0A0D2EGU6"/>
<evidence type="ECO:0000259" key="2">
    <source>
        <dbReference type="PROSITE" id="PS50181"/>
    </source>
</evidence>
<dbReference type="InterPro" id="IPR036047">
    <property type="entry name" value="F-box-like_dom_sf"/>
</dbReference>
<evidence type="ECO:0000256" key="1">
    <source>
        <dbReference type="SAM" id="MobiDB-lite"/>
    </source>
</evidence>
<evidence type="ECO:0000313" key="4">
    <source>
        <dbReference type="Proteomes" id="UP000054266"/>
    </source>
</evidence>
<gene>
    <name evidence="3" type="ORF">PV04_01672</name>
</gene>
<proteinExistence type="predicted"/>
<dbReference type="Proteomes" id="UP000054266">
    <property type="component" value="Unassembled WGS sequence"/>
</dbReference>
<feature type="region of interest" description="Disordered" evidence="1">
    <location>
        <begin position="513"/>
        <end position="551"/>
    </location>
</feature>
<organism evidence="3 4">
    <name type="scientific">Phialophora macrospora</name>
    <dbReference type="NCBI Taxonomy" id="1851006"/>
    <lineage>
        <taxon>Eukaryota</taxon>
        <taxon>Fungi</taxon>
        <taxon>Dikarya</taxon>
        <taxon>Ascomycota</taxon>
        <taxon>Pezizomycotina</taxon>
        <taxon>Eurotiomycetes</taxon>
        <taxon>Chaetothyriomycetidae</taxon>
        <taxon>Chaetothyriales</taxon>
        <taxon>Herpotrichiellaceae</taxon>
        <taxon>Phialophora</taxon>
    </lineage>
</organism>
<accession>A0A0D2EGU6</accession>
<feature type="compositionally biased region" description="Polar residues" evidence="1">
    <location>
        <begin position="517"/>
        <end position="527"/>
    </location>
</feature>
<keyword evidence="4" id="KW-1185">Reference proteome</keyword>
<dbReference type="InterPro" id="IPR032675">
    <property type="entry name" value="LRR_dom_sf"/>
</dbReference>
<dbReference type="Gene3D" id="3.80.10.10">
    <property type="entry name" value="Ribonuclease Inhibitor"/>
    <property type="match status" value="1"/>
</dbReference>
<protein>
    <recommendedName>
        <fullName evidence="2">F-box domain-containing protein</fullName>
    </recommendedName>
</protein>
<dbReference type="SUPFAM" id="SSF81383">
    <property type="entry name" value="F-box domain"/>
    <property type="match status" value="1"/>
</dbReference>
<dbReference type="PROSITE" id="PS50181">
    <property type="entry name" value="FBOX"/>
    <property type="match status" value="1"/>
</dbReference>
<feature type="domain" description="F-box" evidence="2">
    <location>
        <begin position="33"/>
        <end position="78"/>
    </location>
</feature>
<dbReference type="STRING" id="5601.A0A0D2EGU6"/>
<evidence type="ECO:0000313" key="3">
    <source>
        <dbReference type="EMBL" id="KIW73567.1"/>
    </source>
</evidence>